<name>A0A6H5GAK6_9HEMI</name>
<keyword evidence="3" id="KW-1185">Reference proteome</keyword>
<feature type="region of interest" description="Disordered" evidence="1">
    <location>
        <begin position="126"/>
        <end position="150"/>
    </location>
</feature>
<evidence type="ECO:0000256" key="1">
    <source>
        <dbReference type="SAM" id="MobiDB-lite"/>
    </source>
</evidence>
<organism evidence="2 3">
    <name type="scientific">Nesidiocoris tenuis</name>
    <dbReference type="NCBI Taxonomy" id="355587"/>
    <lineage>
        <taxon>Eukaryota</taxon>
        <taxon>Metazoa</taxon>
        <taxon>Ecdysozoa</taxon>
        <taxon>Arthropoda</taxon>
        <taxon>Hexapoda</taxon>
        <taxon>Insecta</taxon>
        <taxon>Pterygota</taxon>
        <taxon>Neoptera</taxon>
        <taxon>Paraneoptera</taxon>
        <taxon>Hemiptera</taxon>
        <taxon>Heteroptera</taxon>
        <taxon>Panheteroptera</taxon>
        <taxon>Cimicomorpha</taxon>
        <taxon>Miridae</taxon>
        <taxon>Dicyphina</taxon>
        <taxon>Nesidiocoris</taxon>
    </lineage>
</organism>
<feature type="compositionally biased region" description="Basic and acidic residues" evidence="1">
    <location>
        <begin position="139"/>
        <end position="150"/>
    </location>
</feature>
<proteinExistence type="predicted"/>
<dbReference type="Proteomes" id="UP000479000">
    <property type="component" value="Unassembled WGS sequence"/>
</dbReference>
<dbReference type="EMBL" id="CADCXU010009086">
    <property type="protein sequence ID" value="CAB0000029.1"/>
    <property type="molecule type" value="Genomic_DNA"/>
</dbReference>
<dbReference type="AlphaFoldDB" id="A0A6H5GAK6"/>
<accession>A0A6H5GAK6</accession>
<gene>
    <name evidence="2" type="ORF">NTEN_LOCUS6211</name>
</gene>
<sequence length="150" mass="17206">MERLFCSFGLQGFQIKSIRLKKIRKISPSPLPLRGFSYRLSKNRLWCAIVQKIHRVKTAARLIATENRRPSTSCACALNIKCSTLIWIRPDRPRDSNLDTICFTNASHARDSLPFLGLFAAIGGPRPWEGKRDKIRKTGHSEIKREKDEE</sequence>
<protein>
    <submittedName>
        <fullName evidence="2">Uncharacterized protein</fullName>
    </submittedName>
</protein>
<evidence type="ECO:0000313" key="2">
    <source>
        <dbReference type="EMBL" id="CAB0000029.1"/>
    </source>
</evidence>
<evidence type="ECO:0000313" key="3">
    <source>
        <dbReference type="Proteomes" id="UP000479000"/>
    </source>
</evidence>
<reference evidence="2 3" key="1">
    <citation type="submission" date="2020-02" db="EMBL/GenBank/DDBJ databases">
        <authorList>
            <person name="Ferguson B K."/>
        </authorList>
    </citation>
    <scope>NUCLEOTIDE SEQUENCE [LARGE SCALE GENOMIC DNA]</scope>
</reference>